<reference evidence="1" key="1">
    <citation type="submission" date="2022-03" db="EMBL/GenBank/DDBJ databases">
        <authorList>
            <person name="Martin C."/>
        </authorList>
    </citation>
    <scope>NUCLEOTIDE SEQUENCE</scope>
</reference>
<name>A0A8J1XQG0_OWEFU</name>
<proteinExistence type="predicted"/>
<keyword evidence="2" id="KW-1185">Reference proteome</keyword>
<organism evidence="1 2">
    <name type="scientific">Owenia fusiformis</name>
    <name type="common">Polychaete worm</name>
    <dbReference type="NCBI Taxonomy" id="6347"/>
    <lineage>
        <taxon>Eukaryota</taxon>
        <taxon>Metazoa</taxon>
        <taxon>Spiralia</taxon>
        <taxon>Lophotrochozoa</taxon>
        <taxon>Annelida</taxon>
        <taxon>Polychaeta</taxon>
        <taxon>Sedentaria</taxon>
        <taxon>Canalipalpata</taxon>
        <taxon>Sabellida</taxon>
        <taxon>Oweniida</taxon>
        <taxon>Oweniidae</taxon>
        <taxon>Owenia</taxon>
    </lineage>
</organism>
<sequence length="138" mass="15346">MAKEIVMLVLVVLTLTAGCYARSQPGPIMPRCVRSDGTTFELREKWTNDRDGVEEMCECVRSFNPLMPHYMRNRAIISCLLQGCERAGKAYPLGTVIRTPGSTCDLVVTCVEGPDPYGPMDIAVSQFHFKTTIDCHSQ</sequence>
<accession>A0A8J1XQG0</accession>
<dbReference type="EMBL" id="CAIIXF020000003">
    <property type="protein sequence ID" value="CAH1779128.1"/>
    <property type="molecule type" value="Genomic_DNA"/>
</dbReference>
<evidence type="ECO:0000313" key="1">
    <source>
        <dbReference type="EMBL" id="CAH1779128.1"/>
    </source>
</evidence>
<protein>
    <submittedName>
        <fullName evidence="1">Uncharacterized protein</fullName>
    </submittedName>
</protein>
<comment type="caution">
    <text evidence="1">The sequence shown here is derived from an EMBL/GenBank/DDBJ whole genome shotgun (WGS) entry which is preliminary data.</text>
</comment>
<dbReference type="Proteomes" id="UP000749559">
    <property type="component" value="Unassembled WGS sequence"/>
</dbReference>
<gene>
    <name evidence="1" type="ORF">OFUS_LOCUS5963</name>
</gene>
<dbReference type="PROSITE" id="PS51257">
    <property type="entry name" value="PROKAR_LIPOPROTEIN"/>
    <property type="match status" value="1"/>
</dbReference>
<evidence type="ECO:0000313" key="2">
    <source>
        <dbReference type="Proteomes" id="UP000749559"/>
    </source>
</evidence>
<dbReference type="AlphaFoldDB" id="A0A8J1XQG0"/>